<dbReference type="RefSeq" id="WP_066286341.1">
    <property type="nucleotide sequence ID" value="NZ_CP016761.1"/>
</dbReference>
<dbReference type="PANTHER" id="PTHR35007:SF1">
    <property type="entry name" value="PILUS ASSEMBLY PROTEIN"/>
    <property type="match status" value="1"/>
</dbReference>
<dbReference type="Gene3D" id="1.20.81.30">
    <property type="entry name" value="Type II secretion system (T2SS), domain F"/>
    <property type="match status" value="1"/>
</dbReference>
<gene>
    <name evidence="8" type="ORF">ABE41_002870</name>
</gene>
<evidence type="ECO:0000256" key="5">
    <source>
        <dbReference type="ARBA" id="ARBA00023136"/>
    </source>
</evidence>
<evidence type="ECO:0000313" key="8">
    <source>
        <dbReference type="EMBL" id="ANX10955.1"/>
    </source>
</evidence>
<evidence type="ECO:0000259" key="7">
    <source>
        <dbReference type="Pfam" id="PF00482"/>
    </source>
</evidence>
<reference evidence="8 9" key="1">
    <citation type="submission" date="2016-08" db="EMBL/GenBank/DDBJ databases">
        <title>Complete genome sequence of Fictibacillus arsenicus G25-54, a strain with toxicity to nematodes and a potential arsenic-resistance activity.</title>
        <authorList>
            <person name="Zheng Z."/>
        </authorList>
    </citation>
    <scope>NUCLEOTIDE SEQUENCE [LARGE SCALE GENOMIC DNA]</scope>
    <source>
        <strain evidence="8 9">G25-54</strain>
    </source>
</reference>
<feature type="transmembrane region" description="Helical" evidence="6">
    <location>
        <begin position="6"/>
        <end position="23"/>
    </location>
</feature>
<evidence type="ECO:0000256" key="4">
    <source>
        <dbReference type="ARBA" id="ARBA00022989"/>
    </source>
</evidence>
<dbReference type="InterPro" id="IPR042094">
    <property type="entry name" value="T2SS_GspF_sf"/>
</dbReference>
<dbReference type="PANTHER" id="PTHR35007">
    <property type="entry name" value="INTEGRAL MEMBRANE PROTEIN-RELATED"/>
    <property type="match status" value="1"/>
</dbReference>
<dbReference type="KEGG" id="far:ABE41_002870"/>
<dbReference type="STRING" id="255247.ABE41_002870"/>
<dbReference type="AlphaFoldDB" id="A0A1B1Z0M9"/>
<dbReference type="Pfam" id="PF00482">
    <property type="entry name" value="T2SSF"/>
    <property type="match status" value="1"/>
</dbReference>
<feature type="transmembrane region" description="Helical" evidence="6">
    <location>
        <begin position="82"/>
        <end position="101"/>
    </location>
</feature>
<evidence type="ECO:0000256" key="3">
    <source>
        <dbReference type="ARBA" id="ARBA00022692"/>
    </source>
</evidence>
<feature type="domain" description="Type II secretion system protein GspF" evidence="7">
    <location>
        <begin position="143"/>
        <end position="267"/>
    </location>
</feature>
<keyword evidence="4 6" id="KW-1133">Transmembrane helix</keyword>
<keyword evidence="5 6" id="KW-0472">Membrane</keyword>
<comment type="subcellular location">
    <subcellularLocation>
        <location evidence="1">Cell membrane</location>
        <topology evidence="1">Multi-pass membrane protein</topology>
    </subcellularLocation>
</comment>
<evidence type="ECO:0000256" key="2">
    <source>
        <dbReference type="ARBA" id="ARBA00022475"/>
    </source>
</evidence>
<name>A0A1B1Z0M9_9BACL</name>
<feature type="transmembrane region" description="Helical" evidence="6">
    <location>
        <begin position="107"/>
        <end position="124"/>
    </location>
</feature>
<feature type="transmembrane region" description="Helical" evidence="6">
    <location>
        <begin position="251"/>
        <end position="275"/>
    </location>
</feature>
<keyword evidence="3 6" id="KW-0812">Transmembrane</keyword>
<dbReference type="Proteomes" id="UP000077412">
    <property type="component" value="Chromosome"/>
</dbReference>
<dbReference type="OrthoDB" id="9803381at2"/>
<evidence type="ECO:0000256" key="1">
    <source>
        <dbReference type="ARBA" id="ARBA00004651"/>
    </source>
</evidence>
<protein>
    <recommendedName>
        <fullName evidence="7">Type II secretion system protein GspF domain-containing protein</fullName>
    </recommendedName>
</protein>
<keyword evidence="2" id="KW-1003">Cell membrane</keyword>
<evidence type="ECO:0000256" key="6">
    <source>
        <dbReference type="SAM" id="Phobius"/>
    </source>
</evidence>
<dbReference type="InterPro" id="IPR018076">
    <property type="entry name" value="T2SS_GspF_dom"/>
</dbReference>
<proteinExistence type="predicted"/>
<keyword evidence="9" id="KW-1185">Reference proteome</keyword>
<sequence>MTTWLTLSATFIFLILAVYYFRIASSNKDTKKRVATWFEGERKIERKSVVLLIGDKYDKSELAEDLQRKLVQADLKLKPSEYMGIYIMTFAFIWFVNHFLLELDFPLDATLAYFIVWLGSKMYLNSRQNKRSESFNKQLPEVCRMMSNAIKAGLTIPQGIELVGRDIKAPAGPEFQIMDQQLRLGDDFEEVMDRFRERVLSKDLNIFVSTILIQRKVGGNLTEVLSLMAQTLEERARVNKEVDTVTAESKFVAYILPIMPLMMAMMMNLFIPGFLNPLFTPLGLILLAVFLAMQLFAFMLIKKVTKIRV</sequence>
<accession>A0A1B1Z0M9</accession>
<organism evidence="8 9">
    <name type="scientific">Fictibacillus arsenicus</name>
    <dbReference type="NCBI Taxonomy" id="255247"/>
    <lineage>
        <taxon>Bacteria</taxon>
        <taxon>Bacillati</taxon>
        <taxon>Bacillota</taxon>
        <taxon>Bacilli</taxon>
        <taxon>Bacillales</taxon>
        <taxon>Fictibacillaceae</taxon>
        <taxon>Fictibacillus</taxon>
    </lineage>
</organism>
<dbReference type="GO" id="GO:0005886">
    <property type="term" value="C:plasma membrane"/>
    <property type="evidence" value="ECO:0007669"/>
    <property type="project" value="UniProtKB-SubCell"/>
</dbReference>
<feature type="transmembrane region" description="Helical" evidence="6">
    <location>
        <begin position="281"/>
        <end position="301"/>
    </location>
</feature>
<evidence type="ECO:0000313" key="9">
    <source>
        <dbReference type="Proteomes" id="UP000077412"/>
    </source>
</evidence>
<dbReference type="EMBL" id="CP016761">
    <property type="protein sequence ID" value="ANX10955.1"/>
    <property type="molecule type" value="Genomic_DNA"/>
</dbReference>